<dbReference type="PANTHER" id="PTHR24114:SF2">
    <property type="entry name" value="F-BOX DOMAIN-CONTAINING PROTEIN-RELATED"/>
    <property type="match status" value="1"/>
</dbReference>
<dbReference type="InterPro" id="IPR001611">
    <property type="entry name" value="Leu-rich_rpt"/>
</dbReference>
<comment type="caution">
    <text evidence="1">The sequence shown here is derived from an EMBL/GenBank/DDBJ whole genome shotgun (WGS) entry which is preliminary data.</text>
</comment>
<feature type="non-terminal residue" evidence="1">
    <location>
        <position position="1"/>
    </location>
</feature>
<dbReference type="Gene3D" id="3.80.10.10">
    <property type="entry name" value="Ribonuclease Inhibitor"/>
    <property type="match status" value="2"/>
</dbReference>
<dbReference type="InterPro" id="IPR052394">
    <property type="entry name" value="LRR-containing"/>
</dbReference>
<accession>A0A9N9FT44</accession>
<dbReference type="PANTHER" id="PTHR24114">
    <property type="entry name" value="LEUCINE RICH REPEAT FAMILY PROTEIN"/>
    <property type="match status" value="1"/>
</dbReference>
<evidence type="ECO:0000313" key="2">
    <source>
        <dbReference type="Proteomes" id="UP000789405"/>
    </source>
</evidence>
<organism evidence="1 2">
    <name type="scientific">Dentiscutata erythropus</name>
    <dbReference type="NCBI Taxonomy" id="1348616"/>
    <lineage>
        <taxon>Eukaryota</taxon>
        <taxon>Fungi</taxon>
        <taxon>Fungi incertae sedis</taxon>
        <taxon>Mucoromycota</taxon>
        <taxon>Glomeromycotina</taxon>
        <taxon>Glomeromycetes</taxon>
        <taxon>Diversisporales</taxon>
        <taxon>Gigasporaceae</taxon>
        <taxon>Dentiscutata</taxon>
    </lineage>
</organism>
<keyword evidence="2" id="KW-1185">Reference proteome</keyword>
<gene>
    <name evidence="1" type="ORF">DERYTH_LOCUS5604</name>
</gene>
<reference evidence="1" key="1">
    <citation type="submission" date="2021-06" db="EMBL/GenBank/DDBJ databases">
        <authorList>
            <person name="Kallberg Y."/>
            <person name="Tangrot J."/>
            <person name="Rosling A."/>
        </authorList>
    </citation>
    <scope>NUCLEOTIDE SEQUENCE</scope>
    <source>
        <strain evidence="1">MA453B</strain>
    </source>
</reference>
<dbReference type="SMART" id="SM00368">
    <property type="entry name" value="LRR_RI"/>
    <property type="match status" value="4"/>
</dbReference>
<dbReference type="OrthoDB" id="120976at2759"/>
<evidence type="ECO:0000313" key="1">
    <source>
        <dbReference type="EMBL" id="CAG8558177.1"/>
    </source>
</evidence>
<proteinExistence type="predicted"/>
<dbReference type="Proteomes" id="UP000789405">
    <property type="component" value="Unassembled WGS sequence"/>
</dbReference>
<dbReference type="Pfam" id="PF13516">
    <property type="entry name" value="LRR_6"/>
    <property type="match status" value="1"/>
</dbReference>
<protein>
    <submittedName>
        <fullName evidence="1">25284_t:CDS:1</fullName>
    </submittedName>
</protein>
<dbReference type="InterPro" id="IPR032675">
    <property type="entry name" value="LRR_dom_sf"/>
</dbReference>
<sequence>GRNLARALTNNKFITDLNLNDNYIVHELGEFLMTILSYNNITSISLRSTKISSEMVTVLSQDLKLNKVKLRYLNLSRNKISSDAMVALIEALEDNTTLRNLDLSDTAAGQIGRELAKSLEKNNKLKILNLSNCNIRVNVVNALENALRTNDTLSDLDLSYNSCSMSNLLKALETNSSLTKLDIGHRDFHLEEVEALANALKINNTLTHLYISKTMDDPEIGYALFEALEVNKRLTDLDLK</sequence>
<dbReference type="SUPFAM" id="SSF52047">
    <property type="entry name" value="RNI-like"/>
    <property type="match status" value="1"/>
</dbReference>
<dbReference type="Pfam" id="PF00560">
    <property type="entry name" value="LRR_1"/>
    <property type="match status" value="1"/>
</dbReference>
<dbReference type="AlphaFoldDB" id="A0A9N9FT44"/>
<dbReference type="EMBL" id="CAJVPY010002364">
    <property type="protein sequence ID" value="CAG8558177.1"/>
    <property type="molecule type" value="Genomic_DNA"/>
</dbReference>
<name>A0A9N9FT44_9GLOM</name>